<protein>
    <submittedName>
        <fullName evidence="1">Uncharacterized protein</fullName>
    </submittedName>
</protein>
<sequence length="90" mass="10447">MWNEANGPVRIHGGDYSITIVIKERQRRYVVEATKPWEKVRSMIEAVLRLSPGCYKLTYNLQPVYLDLEIRPSGTIADENDFDEDDSDEE</sequence>
<accession>A0ABQ5ET98</accession>
<dbReference type="EMBL" id="BQNB010016657">
    <property type="protein sequence ID" value="GJT54256.1"/>
    <property type="molecule type" value="Genomic_DNA"/>
</dbReference>
<evidence type="ECO:0000313" key="1">
    <source>
        <dbReference type="EMBL" id="GJT54256.1"/>
    </source>
</evidence>
<evidence type="ECO:0000313" key="2">
    <source>
        <dbReference type="Proteomes" id="UP001151760"/>
    </source>
</evidence>
<comment type="caution">
    <text evidence="1">The sequence shown here is derived from an EMBL/GenBank/DDBJ whole genome shotgun (WGS) entry which is preliminary data.</text>
</comment>
<proteinExistence type="predicted"/>
<organism evidence="1 2">
    <name type="scientific">Tanacetum coccineum</name>
    <dbReference type="NCBI Taxonomy" id="301880"/>
    <lineage>
        <taxon>Eukaryota</taxon>
        <taxon>Viridiplantae</taxon>
        <taxon>Streptophyta</taxon>
        <taxon>Embryophyta</taxon>
        <taxon>Tracheophyta</taxon>
        <taxon>Spermatophyta</taxon>
        <taxon>Magnoliopsida</taxon>
        <taxon>eudicotyledons</taxon>
        <taxon>Gunneridae</taxon>
        <taxon>Pentapetalae</taxon>
        <taxon>asterids</taxon>
        <taxon>campanulids</taxon>
        <taxon>Asterales</taxon>
        <taxon>Asteraceae</taxon>
        <taxon>Asteroideae</taxon>
        <taxon>Anthemideae</taxon>
        <taxon>Anthemidinae</taxon>
        <taxon>Tanacetum</taxon>
    </lineage>
</organism>
<gene>
    <name evidence="1" type="ORF">Tco_0989310</name>
</gene>
<name>A0ABQ5ET98_9ASTR</name>
<reference evidence="1" key="2">
    <citation type="submission" date="2022-01" db="EMBL/GenBank/DDBJ databases">
        <authorList>
            <person name="Yamashiro T."/>
            <person name="Shiraishi A."/>
            <person name="Satake H."/>
            <person name="Nakayama K."/>
        </authorList>
    </citation>
    <scope>NUCLEOTIDE SEQUENCE</scope>
</reference>
<reference evidence="1" key="1">
    <citation type="journal article" date="2022" name="Int. J. Mol. Sci.">
        <title>Draft Genome of Tanacetum Coccineum: Genomic Comparison of Closely Related Tanacetum-Family Plants.</title>
        <authorList>
            <person name="Yamashiro T."/>
            <person name="Shiraishi A."/>
            <person name="Nakayama K."/>
            <person name="Satake H."/>
        </authorList>
    </citation>
    <scope>NUCLEOTIDE SEQUENCE</scope>
</reference>
<keyword evidence="2" id="KW-1185">Reference proteome</keyword>
<dbReference type="Proteomes" id="UP001151760">
    <property type="component" value="Unassembled WGS sequence"/>
</dbReference>